<feature type="signal peptide" evidence="1">
    <location>
        <begin position="1"/>
        <end position="22"/>
    </location>
</feature>
<dbReference type="AlphaFoldDB" id="A0A089MA67"/>
<dbReference type="HOGENOM" id="CLU_1523695_0_0_9"/>
<accession>A0A089MA67</accession>
<name>A0A089MA67_9BACL</name>
<dbReference type="RefSeq" id="WP_025706311.1">
    <property type="nucleotide sequence ID" value="NZ_CP009287.1"/>
</dbReference>
<evidence type="ECO:0000313" key="3">
    <source>
        <dbReference type="Proteomes" id="UP000029500"/>
    </source>
</evidence>
<dbReference type="PROSITE" id="PS51257">
    <property type="entry name" value="PROKAR_LIPOPROTEIN"/>
    <property type="match status" value="1"/>
</dbReference>
<proteinExistence type="predicted"/>
<organism evidence="2 3">
    <name type="scientific">Paenibacillus graminis</name>
    <dbReference type="NCBI Taxonomy" id="189425"/>
    <lineage>
        <taxon>Bacteria</taxon>
        <taxon>Bacillati</taxon>
        <taxon>Bacillota</taxon>
        <taxon>Bacilli</taxon>
        <taxon>Bacillales</taxon>
        <taxon>Paenibacillaceae</taxon>
        <taxon>Paenibacillus</taxon>
    </lineage>
</organism>
<dbReference type="OrthoDB" id="2635875at2"/>
<reference evidence="2 3" key="1">
    <citation type="submission" date="2014-08" db="EMBL/GenBank/DDBJ databases">
        <title>Comparative genomics of the Paenibacillus odorifer group.</title>
        <authorList>
            <person name="den Bakker H.C."/>
            <person name="Tsai Y.-C."/>
            <person name="Martin N."/>
            <person name="Korlach J."/>
            <person name="Wiedmann M."/>
        </authorList>
    </citation>
    <scope>NUCLEOTIDE SEQUENCE [LARGE SCALE GENOMIC DNA]</scope>
    <source>
        <strain evidence="2 3">DSM 15220</strain>
    </source>
</reference>
<evidence type="ECO:0008006" key="4">
    <source>
        <dbReference type="Google" id="ProtNLM"/>
    </source>
</evidence>
<sequence>MGNFRVSHLLFMALVIMLSACNSPKGEDKLSATNATDSKSITIKAGNTDLTNILKKNEGMNSVGKDDSSLFESIIADEKITIPYVKIGEVVTINFGDIPADNYVLYDYVLNEDGTIKYSSLATETVSIQVSNNVGTFKLNENLSSKFSSNSKDYEPGNLFRGFLLITTSGDKQVEYAFVIKSDISEAE</sequence>
<evidence type="ECO:0000256" key="1">
    <source>
        <dbReference type="SAM" id="SignalP"/>
    </source>
</evidence>
<gene>
    <name evidence="2" type="ORF">PGRAT_22775</name>
</gene>
<dbReference type="KEGG" id="pgm:PGRAT_22775"/>
<keyword evidence="3" id="KW-1185">Reference proteome</keyword>
<feature type="chain" id="PRO_5001847116" description="Lipoprotein" evidence="1">
    <location>
        <begin position="23"/>
        <end position="188"/>
    </location>
</feature>
<dbReference type="Proteomes" id="UP000029500">
    <property type="component" value="Chromosome"/>
</dbReference>
<keyword evidence="1" id="KW-0732">Signal</keyword>
<protein>
    <recommendedName>
        <fullName evidence="4">Lipoprotein</fullName>
    </recommendedName>
</protein>
<evidence type="ECO:0000313" key="2">
    <source>
        <dbReference type="EMBL" id="AIQ70157.1"/>
    </source>
</evidence>
<dbReference type="eggNOG" id="ENOG502ZVDC">
    <property type="taxonomic scope" value="Bacteria"/>
</dbReference>
<dbReference type="EMBL" id="CP009287">
    <property type="protein sequence ID" value="AIQ70157.1"/>
    <property type="molecule type" value="Genomic_DNA"/>
</dbReference>